<keyword evidence="6 8" id="KW-1133">Transmembrane helix</keyword>
<keyword evidence="7 8" id="KW-0472">Membrane</keyword>
<dbReference type="SUPFAM" id="SSF103473">
    <property type="entry name" value="MFS general substrate transporter"/>
    <property type="match status" value="1"/>
</dbReference>
<dbReference type="Pfam" id="PF07690">
    <property type="entry name" value="MFS_1"/>
    <property type="match status" value="1"/>
</dbReference>
<evidence type="ECO:0000313" key="11">
    <source>
        <dbReference type="Proteomes" id="UP000541109"/>
    </source>
</evidence>
<dbReference type="InterPro" id="IPR011701">
    <property type="entry name" value="MFS"/>
</dbReference>
<organism evidence="10 11">
    <name type="scientific">Stappia albiluteola</name>
    <dbReference type="NCBI Taxonomy" id="2758565"/>
    <lineage>
        <taxon>Bacteria</taxon>
        <taxon>Pseudomonadati</taxon>
        <taxon>Pseudomonadota</taxon>
        <taxon>Alphaproteobacteria</taxon>
        <taxon>Hyphomicrobiales</taxon>
        <taxon>Stappiaceae</taxon>
        <taxon>Stappia</taxon>
    </lineage>
</organism>
<protein>
    <submittedName>
        <fullName evidence="10">MFS transporter</fullName>
    </submittedName>
</protein>
<gene>
    <name evidence="10" type="ORF">H2509_08115</name>
</gene>
<feature type="transmembrane region" description="Helical" evidence="8">
    <location>
        <begin position="349"/>
        <end position="369"/>
    </location>
</feature>
<dbReference type="GO" id="GO:0022857">
    <property type="term" value="F:transmembrane transporter activity"/>
    <property type="evidence" value="ECO:0007669"/>
    <property type="project" value="InterPro"/>
</dbReference>
<keyword evidence="3" id="KW-0813">Transport</keyword>
<feature type="transmembrane region" description="Helical" evidence="8">
    <location>
        <begin position="225"/>
        <end position="248"/>
    </location>
</feature>
<reference evidence="10 11" key="1">
    <citation type="submission" date="2020-07" db="EMBL/GenBank/DDBJ databases">
        <title>Stappia sp., F7233, whole genome shotgun sequencing project.</title>
        <authorList>
            <person name="Jiang S."/>
            <person name="Liu Z.W."/>
            <person name="Du Z.J."/>
        </authorList>
    </citation>
    <scope>NUCLEOTIDE SEQUENCE [LARGE SCALE GENOMIC DNA]</scope>
    <source>
        <strain evidence="10 11">F7233</strain>
    </source>
</reference>
<evidence type="ECO:0000256" key="7">
    <source>
        <dbReference type="ARBA" id="ARBA00023136"/>
    </source>
</evidence>
<dbReference type="CDD" id="cd17324">
    <property type="entry name" value="MFS_NepI_like"/>
    <property type="match status" value="1"/>
</dbReference>
<sequence>MTTSPRTMTMAGAAMRMGTTPRALVIGLIGFLTLVDLFAAQAILPTLVETYGVSRAAMGFAVNASTIGMAASGLLVSLFARRIDPRRGIWLSLALLAIPTTLLASAPDLAAFTVLRIAQGVFMAAAFTLTMAYLADRAGPADAAAALAAYVTGIVASNLIGRLISGSVADYAGLATNFYVFALLNLAGAALVYRTMQPSLKMPHRCKPLQPPLAAWSAHLRNPPLAAAFGVGFFILFIFIGVFTYVNFELSKMPLSLSPMHLGFVYLVFIPAMVTTPLAGKAVRRYGTRPMLAVSLAACLAALPLLQSASLAAVVLGLAVIGVGTFFAQAIATGFVGRAANSDRAAASGLYLASYYLGGLAGAFVLGQVYDRFGWPNALSVIAAALVAAFILGLRMRLKEA</sequence>
<feature type="transmembrane region" description="Helical" evidence="8">
    <location>
        <begin position="291"/>
        <end position="309"/>
    </location>
</feature>
<dbReference type="GO" id="GO:0005886">
    <property type="term" value="C:plasma membrane"/>
    <property type="evidence" value="ECO:0007669"/>
    <property type="project" value="UniProtKB-SubCell"/>
</dbReference>
<keyword evidence="5 8" id="KW-0812">Transmembrane</keyword>
<feature type="transmembrane region" description="Helical" evidence="8">
    <location>
        <begin position="55"/>
        <end position="76"/>
    </location>
</feature>
<dbReference type="Proteomes" id="UP000541109">
    <property type="component" value="Unassembled WGS sequence"/>
</dbReference>
<feature type="transmembrane region" description="Helical" evidence="8">
    <location>
        <begin position="113"/>
        <end position="135"/>
    </location>
</feature>
<dbReference type="InterPro" id="IPR036259">
    <property type="entry name" value="MFS_trans_sf"/>
</dbReference>
<dbReference type="PANTHER" id="PTHR43271:SF2">
    <property type="entry name" value="BLL2771 PROTEIN"/>
    <property type="match status" value="1"/>
</dbReference>
<proteinExistence type="inferred from homology"/>
<dbReference type="PROSITE" id="PS50850">
    <property type="entry name" value="MFS"/>
    <property type="match status" value="1"/>
</dbReference>
<dbReference type="InterPro" id="IPR020846">
    <property type="entry name" value="MFS_dom"/>
</dbReference>
<keyword evidence="4" id="KW-1003">Cell membrane</keyword>
<feature type="transmembrane region" description="Helical" evidence="8">
    <location>
        <begin position="147"/>
        <end position="165"/>
    </location>
</feature>
<comment type="subcellular location">
    <subcellularLocation>
        <location evidence="1">Cell membrane</location>
        <topology evidence="1">Multi-pass membrane protein</topology>
    </subcellularLocation>
</comment>
<keyword evidence="11" id="KW-1185">Reference proteome</keyword>
<dbReference type="PANTHER" id="PTHR43271">
    <property type="entry name" value="BLL2771 PROTEIN"/>
    <property type="match status" value="1"/>
</dbReference>
<evidence type="ECO:0000256" key="5">
    <source>
        <dbReference type="ARBA" id="ARBA00022692"/>
    </source>
</evidence>
<feature type="transmembrane region" description="Helical" evidence="8">
    <location>
        <begin position="315"/>
        <end position="337"/>
    </location>
</feature>
<evidence type="ECO:0000256" key="8">
    <source>
        <dbReference type="SAM" id="Phobius"/>
    </source>
</evidence>
<feature type="transmembrane region" description="Helical" evidence="8">
    <location>
        <begin position="260"/>
        <end position="279"/>
    </location>
</feature>
<comment type="caution">
    <text evidence="10">The sequence shown here is derived from an EMBL/GenBank/DDBJ whole genome shotgun (WGS) entry which is preliminary data.</text>
</comment>
<evidence type="ECO:0000256" key="3">
    <source>
        <dbReference type="ARBA" id="ARBA00022448"/>
    </source>
</evidence>
<evidence type="ECO:0000313" key="10">
    <source>
        <dbReference type="EMBL" id="MBA5777093.1"/>
    </source>
</evidence>
<comment type="similarity">
    <text evidence="2">Belongs to the major facilitator superfamily.</text>
</comment>
<evidence type="ECO:0000256" key="6">
    <source>
        <dbReference type="ARBA" id="ARBA00022989"/>
    </source>
</evidence>
<feature type="domain" description="Major facilitator superfamily (MFS) profile" evidence="9">
    <location>
        <begin position="22"/>
        <end position="401"/>
    </location>
</feature>
<evidence type="ECO:0000256" key="1">
    <source>
        <dbReference type="ARBA" id="ARBA00004651"/>
    </source>
</evidence>
<dbReference type="Gene3D" id="1.20.1250.20">
    <property type="entry name" value="MFS general substrate transporter like domains"/>
    <property type="match status" value="1"/>
</dbReference>
<name>A0A839ABT8_9HYPH</name>
<feature type="transmembrane region" description="Helical" evidence="8">
    <location>
        <begin position="171"/>
        <end position="193"/>
    </location>
</feature>
<dbReference type="AlphaFoldDB" id="A0A839ABT8"/>
<feature type="transmembrane region" description="Helical" evidence="8">
    <location>
        <begin position="375"/>
        <end position="394"/>
    </location>
</feature>
<evidence type="ECO:0000256" key="4">
    <source>
        <dbReference type="ARBA" id="ARBA00022475"/>
    </source>
</evidence>
<dbReference type="EMBL" id="JACFXV010000046">
    <property type="protein sequence ID" value="MBA5777093.1"/>
    <property type="molecule type" value="Genomic_DNA"/>
</dbReference>
<evidence type="ECO:0000259" key="9">
    <source>
        <dbReference type="PROSITE" id="PS50850"/>
    </source>
</evidence>
<dbReference type="RefSeq" id="WP_182164166.1">
    <property type="nucleotide sequence ID" value="NZ_JACFXV010000046.1"/>
</dbReference>
<evidence type="ECO:0000256" key="2">
    <source>
        <dbReference type="ARBA" id="ARBA00008335"/>
    </source>
</evidence>
<feature type="transmembrane region" description="Helical" evidence="8">
    <location>
        <begin position="88"/>
        <end position="107"/>
    </location>
</feature>
<accession>A0A839ABT8</accession>